<keyword evidence="1" id="KW-0479">Metal-binding</keyword>
<evidence type="ECO:0000313" key="7">
    <source>
        <dbReference type="EMBL" id="KAF8714556.1"/>
    </source>
</evidence>
<evidence type="ECO:0000256" key="4">
    <source>
        <dbReference type="ARBA" id="ARBA00022833"/>
    </source>
</evidence>
<protein>
    <submittedName>
        <fullName evidence="7">Zinc finger, C2H2 type</fullName>
    </submittedName>
</protein>
<accession>A0A8H7HZC0</accession>
<name>A0A8H7HZC0_9AGAM</name>
<dbReference type="SMART" id="SM00355">
    <property type="entry name" value="ZnF_C2H2"/>
    <property type="match status" value="2"/>
</dbReference>
<dbReference type="Gene3D" id="3.30.160.60">
    <property type="entry name" value="Classic Zinc Finger"/>
    <property type="match status" value="2"/>
</dbReference>
<dbReference type="PANTHER" id="PTHR19818:SF139">
    <property type="entry name" value="PAIR-RULE PROTEIN ODD-PAIRED"/>
    <property type="match status" value="1"/>
</dbReference>
<dbReference type="PROSITE" id="PS50157">
    <property type="entry name" value="ZINC_FINGER_C2H2_2"/>
    <property type="match status" value="1"/>
</dbReference>
<evidence type="ECO:0000259" key="6">
    <source>
        <dbReference type="PROSITE" id="PS50157"/>
    </source>
</evidence>
<keyword evidence="2" id="KW-0677">Repeat</keyword>
<keyword evidence="4" id="KW-0862">Zinc</keyword>
<dbReference type="EMBL" id="JACYCD010000009">
    <property type="protein sequence ID" value="KAF8714556.1"/>
    <property type="molecule type" value="Genomic_DNA"/>
</dbReference>
<gene>
    <name evidence="7" type="ORF">RHS03_00161</name>
</gene>
<reference evidence="7" key="1">
    <citation type="submission" date="2020-09" db="EMBL/GenBank/DDBJ databases">
        <title>Comparative genome analyses of four rice-infecting Rhizoctonia solani isolates reveal extensive enrichment of homogalacturonan modification genes.</title>
        <authorList>
            <person name="Lee D.-Y."/>
            <person name="Jeon J."/>
            <person name="Kim K.-T."/>
            <person name="Cheong K."/>
            <person name="Song H."/>
            <person name="Choi G."/>
            <person name="Ko J."/>
            <person name="Opiyo S.O."/>
            <person name="Zuo S."/>
            <person name="Madhav S."/>
            <person name="Lee Y.-H."/>
            <person name="Wang G.-L."/>
        </authorList>
    </citation>
    <scope>NUCLEOTIDE SEQUENCE</scope>
    <source>
        <strain evidence="7">AG1-IA WGL</strain>
    </source>
</reference>
<keyword evidence="3 5" id="KW-0863">Zinc-finger</keyword>
<feature type="domain" description="C2H2-type" evidence="6">
    <location>
        <begin position="327"/>
        <end position="354"/>
    </location>
</feature>
<dbReference type="GO" id="GO:0005634">
    <property type="term" value="C:nucleus"/>
    <property type="evidence" value="ECO:0007669"/>
    <property type="project" value="UniProtKB-ARBA"/>
</dbReference>
<dbReference type="AlphaFoldDB" id="A0A8H7HZC0"/>
<dbReference type="GO" id="GO:0008270">
    <property type="term" value="F:zinc ion binding"/>
    <property type="evidence" value="ECO:0007669"/>
    <property type="project" value="UniProtKB-KW"/>
</dbReference>
<dbReference type="GO" id="GO:0000981">
    <property type="term" value="F:DNA-binding transcription factor activity, RNA polymerase II-specific"/>
    <property type="evidence" value="ECO:0007669"/>
    <property type="project" value="TreeGrafter"/>
</dbReference>
<dbReference type="InterPro" id="IPR050329">
    <property type="entry name" value="GLI_C2H2-zinc-finger"/>
</dbReference>
<dbReference type="OrthoDB" id="6077919at2759"/>
<evidence type="ECO:0000256" key="3">
    <source>
        <dbReference type="ARBA" id="ARBA00022771"/>
    </source>
</evidence>
<dbReference type="PANTHER" id="PTHR19818">
    <property type="entry name" value="ZINC FINGER PROTEIN ZIC AND GLI"/>
    <property type="match status" value="1"/>
</dbReference>
<evidence type="ECO:0000256" key="1">
    <source>
        <dbReference type="ARBA" id="ARBA00022723"/>
    </source>
</evidence>
<evidence type="ECO:0000256" key="5">
    <source>
        <dbReference type="PROSITE-ProRule" id="PRU00042"/>
    </source>
</evidence>
<dbReference type="InterPro" id="IPR013087">
    <property type="entry name" value="Znf_C2H2_type"/>
</dbReference>
<dbReference type="GO" id="GO:0045944">
    <property type="term" value="P:positive regulation of transcription by RNA polymerase II"/>
    <property type="evidence" value="ECO:0007669"/>
    <property type="project" value="UniProtKB-ARBA"/>
</dbReference>
<dbReference type="InterPro" id="IPR036236">
    <property type="entry name" value="Znf_C2H2_sf"/>
</dbReference>
<dbReference type="Proteomes" id="UP000602905">
    <property type="component" value="Unassembled WGS sequence"/>
</dbReference>
<sequence>MEENHYYYFDTPRGSYYFDNRRNLYSESDGWMGTCSLDLDSNTPFPHFCIGDAKYWFHNGLWVLGSDDMLYPVELSMESKDNVTNILDGSGVPNPAFAAAGDPSLAGLERPETQDLDSFLSSLDSSRASDNIGKVCPKGVTAHDPSTEKIISAEANLCEPDHKSDFSVLPSQGTKDPLDFEYPPFLAPNEMTTPEDCTSVPQPELSLKSQCDSGPALVATPVSDTCDLASKEVAKPKTLELDSYSLQRGLQGNSLIPFSPNTPLAIPPCISYPTAGDTVPNDTSLFAASSPPSDVPATRVSQDRVAKLPKAPAVRHIVKKRKGVGYRRCPVCSKVFHRTCSLVEHIRVHTGEKPYGCPFMGCTVAFAIKQNMKRHFLGHQVGPLEPHNPYAMSVLSETFVFDKNAKCNEIKQGEKHRGSISPCRVGDNHRRHPIFVPYTSLGNCV</sequence>
<feature type="non-terminal residue" evidence="7">
    <location>
        <position position="445"/>
    </location>
</feature>
<dbReference type="SUPFAM" id="SSF57667">
    <property type="entry name" value="beta-beta-alpha zinc fingers"/>
    <property type="match status" value="1"/>
</dbReference>
<evidence type="ECO:0000313" key="8">
    <source>
        <dbReference type="Proteomes" id="UP000602905"/>
    </source>
</evidence>
<dbReference type="PROSITE" id="PS00028">
    <property type="entry name" value="ZINC_FINGER_C2H2_1"/>
    <property type="match status" value="2"/>
</dbReference>
<evidence type="ECO:0000256" key="2">
    <source>
        <dbReference type="ARBA" id="ARBA00022737"/>
    </source>
</evidence>
<proteinExistence type="predicted"/>
<dbReference type="GO" id="GO:0000978">
    <property type="term" value="F:RNA polymerase II cis-regulatory region sequence-specific DNA binding"/>
    <property type="evidence" value="ECO:0007669"/>
    <property type="project" value="TreeGrafter"/>
</dbReference>
<comment type="caution">
    <text evidence="7">The sequence shown here is derived from an EMBL/GenBank/DDBJ whole genome shotgun (WGS) entry which is preliminary data.</text>
</comment>
<organism evidence="7 8">
    <name type="scientific">Rhizoctonia solani</name>
    <dbReference type="NCBI Taxonomy" id="456999"/>
    <lineage>
        <taxon>Eukaryota</taxon>
        <taxon>Fungi</taxon>
        <taxon>Dikarya</taxon>
        <taxon>Basidiomycota</taxon>
        <taxon>Agaricomycotina</taxon>
        <taxon>Agaricomycetes</taxon>
        <taxon>Cantharellales</taxon>
        <taxon>Ceratobasidiaceae</taxon>
        <taxon>Rhizoctonia</taxon>
    </lineage>
</organism>